<organism evidence="2">
    <name type="scientific">freshwater metagenome</name>
    <dbReference type="NCBI Taxonomy" id="449393"/>
    <lineage>
        <taxon>unclassified sequences</taxon>
        <taxon>metagenomes</taxon>
        <taxon>ecological metagenomes</taxon>
    </lineage>
</organism>
<feature type="region of interest" description="Disordered" evidence="1">
    <location>
        <begin position="277"/>
        <end position="299"/>
    </location>
</feature>
<gene>
    <name evidence="2" type="ORF">UFOPK4061_01270</name>
</gene>
<proteinExistence type="predicted"/>
<dbReference type="EMBL" id="CAFBPD010000233">
    <property type="protein sequence ID" value="CAB5018833.1"/>
    <property type="molecule type" value="Genomic_DNA"/>
</dbReference>
<evidence type="ECO:0000313" key="2">
    <source>
        <dbReference type="EMBL" id="CAB5018833.1"/>
    </source>
</evidence>
<reference evidence="2" key="1">
    <citation type="submission" date="2020-05" db="EMBL/GenBank/DDBJ databases">
        <authorList>
            <person name="Chiriac C."/>
            <person name="Salcher M."/>
            <person name="Ghai R."/>
            <person name="Kavagutti S V."/>
        </authorList>
    </citation>
    <scope>NUCLEOTIDE SEQUENCE</scope>
</reference>
<name>A0A6J7QSW5_9ZZZZ</name>
<accession>A0A6J7QSW5</accession>
<evidence type="ECO:0000256" key="1">
    <source>
        <dbReference type="SAM" id="MobiDB-lite"/>
    </source>
</evidence>
<feature type="compositionally biased region" description="Basic and acidic residues" evidence="1">
    <location>
        <begin position="278"/>
        <end position="289"/>
    </location>
</feature>
<feature type="region of interest" description="Disordered" evidence="1">
    <location>
        <begin position="1"/>
        <end position="55"/>
    </location>
</feature>
<feature type="region of interest" description="Disordered" evidence="1">
    <location>
        <begin position="70"/>
        <end position="108"/>
    </location>
</feature>
<protein>
    <submittedName>
        <fullName evidence="2">Unannotated protein</fullName>
    </submittedName>
</protein>
<feature type="compositionally biased region" description="Basic and acidic residues" evidence="1">
    <location>
        <begin position="25"/>
        <end position="34"/>
    </location>
</feature>
<dbReference type="AlphaFoldDB" id="A0A6J7QSW5"/>
<sequence>MGYALSDAGDSRRATSVPSRRHSEKLRNRDDDFLRQSPASSPAADTSDGGMLDAFDSEFAADPNAGWLNQDIKFGSGPASPTIAQEEAEQRRQHDATPYLDGGNTVPAQLTKNWPLTKWQEANKWNAAKGDAKITSLPDAIKDEDPDVQLDAISDFGPQLNTMRPFEAPRGYMPSGDGNDRGMLDDFDAEFKTGASLDDANLDSAQLENFRIRNRFAFGDGRKQFISPRRSNYKTDQSLLFGGDVDPILPTKTRKPVTPSELRKKFKGMDYLHGGVALHDDDPRTRGKGQEPVQKQKRPGLMSRIGTGISKWWRGSKLNWANWGGSGGQRAG</sequence>